<feature type="compositionally biased region" description="Low complexity" evidence="2">
    <location>
        <begin position="1"/>
        <end position="22"/>
    </location>
</feature>
<organism evidence="4">
    <name type="scientific">Oryza brachyantha</name>
    <name type="common">malo sina</name>
    <dbReference type="NCBI Taxonomy" id="4533"/>
    <lineage>
        <taxon>Eukaryota</taxon>
        <taxon>Viridiplantae</taxon>
        <taxon>Streptophyta</taxon>
        <taxon>Embryophyta</taxon>
        <taxon>Tracheophyta</taxon>
        <taxon>Spermatophyta</taxon>
        <taxon>Magnoliopsida</taxon>
        <taxon>Liliopsida</taxon>
        <taxon>Poales</taxon>
        <taxon>Poaceae</taxon>
        <taxon>BOP clade</taxon>
        <taxon>Oryzoideae</taxon>
        <taxon>Oryzeae</taxon>
        <taxon>Oryzinae</taxon>
        <taxon>Oryza</taxon>
    </lineage>
</organism>
<dbReference type="GeneID" id="102706239"/>
<dbReference type="RefSeq" id="XP_006663688.1">
    <property type="nucleotide sequence ID" value="XM_006663625.3"/>
</dbReference>
<dbReference type="AlphaFoldDB" id="J3NAH1"/>
<dbReference type="EnsemblPlants" id="OB11G28070.1">
    <property type="protein sequence ID" value="OB11G28070.1"/>
    <property type="gene ID" value="OB11G28070"/>
</dbReference>
<dbReference type="InterPro" id="IPR012677">
    <property type="entry name" value="Nucleotide-bd_a/b_plait_sf"/>
</dbReference>
<evidence type="ECO:0000256" key="1">
    <source>
        <dbReference type="PROSITE-ProRule" id="PRU00176"/>
    </source>
</evidence>
<dbReference type="PANTHER" id="PTHR48034">
    <property type="entry name" value="TRANSFORMER-2 SEX-DETERMINING PROTEIN-RELATED"/>
    <property type="match status" value="1"/>
</dbReference>
<dbReference type="PROSITE" id="PS50102">
    <property type="entry name" value="RRM"/>
    <property type="match status" value="1"/>
</dbReference>
<feature type="compositionally biased region" description="Basic and acidic residues" evidence="2">
    <location>
        <begin position="111"/>
        <end position="121"/>
    </location>
</feature>
<feature type="domain" description="RRM" evidence="3">
    <location>
        <begin position="33"/>
        <end position="111"/>
    </location>
</feature>
<dbReference type="OrthoDB" id="439808at2759"/>
<evidence type="ECO:0000313" key="4">
    <source>
        <dbReference type="EnsemblPlants" id="OB11G28070.1"/>
    </source>
</evidence>
<feature type="region of interest" description="Disordered" evidence="2">
    <location>
        <begin position="110"/>
        <end position="414"/>
    </location>
</feature>
<keyword evidence="1" id="KW-0694">RNA-binding</keyword>
<protein>
    <recommendedName>
        <fullName evidence="3">RRM domain-containing protein</fullName>
    </recommendedName>
</protein>
<dbReference type="SMART" id="SM00360">
    <property type="entry name" value="RRM"/>
    <property type="match status" value="1"/>
</dbReference>
<dbReference type="Gene3D" id="3.30.70.330">
    <property type="match status" value="1"/>
</dbReference>
<dbReference type="InterPro" id="IPR000504">
    <property type="entry name" value="RRM_dom"/>
</dbReference>
<feature type="region of interest" description="Disordered" evidence="2">
    <location>
        <begin position="1"/>
        <end position="33"/>
    </location>
</feature>
<reference evidence="4" key="1">
    <citation type="journal article" date="2013" name="Nat. Commun.">
        <title>Whole-genome sequencing of Oryza brachyantha reveals mechanisms underlying Oryza genome evolution.</title>
        <authorList>
            <person name="Chen J."/>
            <person name="Huang Q."/>
            <person name="Gao D."/>
            <person name="Wang J."/>
            <person name="Lang Y."/>
            <person name="Liu T."/>
            <person name="Li B."/>
            <person name="Bai Z."/>
            <person name="Luis Goicoechea J."/>
            <person name="Liang C."/>
            <person name="Chen C."/>
            <person name="Zhang W."/>
            <person name="Sun S."/>
            <person name="Liao Y."/>
            <person name="Zhang X."/>
            <person name="Yang L."/>
            <person name="Song C."/>
            <person name="Wang M."/>
            <person name="Shi J."/>
            <person name="Liu G."/>
            <person name="Liu J."/>
            <person name="Zhou H."/>
            <person name="Zhou W."/>
            <person name="Yu Q."/>
            <person name="An N."/>
            <person name="Chen Y."/>
            <person name="Cai Q."/>
            <person name="Wang B."/>
            <person name="Liu B."/>
            <person name="Min J."/>
            <person name="Huang Y."/>
            <person name="Wu H."/>
            <person name="Li Z."/>
            <person name="Zhang Y."/>
            <person name="Yin Y."/>
            <person name="Song W."/>
            <person name="Jiang J."/>
            <person name="Jackson S.A."/>
            <person name="Wing R.A."/>
            <person name="Wang J."/>
            <person name="Chen M."/>
        </authorList>
    </citation>
    <scope>NUCLEOTIDE SEQUENCE [LARGE SCALE GENOMIC DNA]</scope>
    <source>
        <strain evidence="4">cv. IRGC 101232</strain>
    </source>
</reference>
<gene>
    <name evidence="4" type="primary">LOC102706239</name>
</gene>
<dbReference type="HOGENOM" id="CLU_623152_0_0_1"/>
<dbReference type="KEGG" id="obr:102706239"/>
<name>J3NAH1_ORYBR</name>
<dbReference type="GO" id="GO:0003723">
    <property type="term" value="F:RNA binding"/>
    <property type="evidence" value="ECO:0007669"/>
    <property type="project" value="UniProtKB-UniRule"/>
</dbReference>
<evidence type="ECO:0000313" key="5">
    <source>
        <dbReference type="Proteomes" id="UP000006038"/>
    </source>
</evidence>
<dbReference type="InterPro" id="IPR050441">
    <property type="entry name" value="RBM"/>
</dbReference>
<dbReference type="SUPFAM" id="SSF54928">
    <property type="entry name" value="RNA-binding domain, RBD"/>
    <property type="match status" value="1"/>
</dbReference>
<dbReference type="Gramene" id="OB11G28070.1">
    <property type="protein sequence ID" value="OB11G28070.1"/>
    <property type="gene ID" value="OB11G28070"/>
</dbReference>
<dbReference type="InterPro" id="IPR035979">
    <property type="entry name" value="RBD_domain_sf"/>
</dbReference>
<dbReference type="Pfam" id="PF00076">
    <property type="entry name" value="RRM_1"/>
    <property type="match status" value="1"/>
</dbReference>
<accession>J3NAH1</accession>
<keyword evidence="5" id="KW-1185">Reference proteome</keyword>
<feature type="compositionally biased region" description="Basic and acidic residues" evidence="2">
    <location>
        <begin position="305"/>
        <end position="314"/>
    </location>
</feature>
<dbReference type="OMA" id="DSERCWA"/>
<evidence type="ECO:0000256" key="2">
    <source>
        <dbReference type="SAM" id="MobiDB-lite"/>
    </source>
</evidence>
<sequence>MRSRSPVNRRGNGSRGRSSPRTGHGGGKEQGGVSLFVSNLPLRCRPEDVRVPFQKFGPIRDVYLPRHYRSGEPRGFAFVEFAESSDASKARYHMDRKMLSGREIGVAFAADTRKRPEEMRRRTGAICNSPQRKEEHRTKSPGQPKRHDEKPRSYTPDYNDRRYAGISRDETPPASDGERSWALGRSPRPPPSGWSCCHSYSRSRSPCLHFHARSRSGSPAPVRRAHHSTSPQRKDEHQTKSPGQAKEHDEKCRSDTPDYNDCLAADNGHDVTPPAPDSERCWALGRSPRPSPPGRSRCHSYSRSRSPELRDHARSRSCSPAQGRQYHWSASPEREEKHQTKSSGQAKEHDQNRRSYTPQYNDRRDADIGYDETPPAPDSERCWALDRTPRPSPPGRSHCHSYSCSRSPKLRGRS</sequence>
<dbReference type="STRING" id="4533.J3NAH1"/>
<proteinExistence type="predicted"/>
<feature type="compositionally biased region" description="Basic and acidic residues" evidence="2">
    <location>
        <begin position="232"/>
        <end position="256"/>
    </location>
</feature>
<feature type="compositionally biased region" description="Basic and acidic residues" evidence="2">
    <location>
        <begin position="378"/>
        <end position="389"/>
    </location>
</feature>
<reference evidence="4" key="2">
    <citation type="submission" date="2013-04" db="UniProtKB">
        <authorList>
            <consortium name="EnsemblPlants"/>
        </authorList>
    </citation>
    <scope>IDENTIFICATION</scope>
</reference>
<evidence type="ECO:0000259" key="3">
    <source>
        <dbReference type="PROSITE" id="PS50102"/>
    </source>
</evidence>
<dbReference type="eggNOG" id="KOG0118">
    <property type="taxonomic scope" value="Eukaryota"/>
</dbReference>
<feature type="compositionally biased region" description="Basic and acidic residues" evidence="2">
    <location>
        <begin position="145"/>
        <end position="179"/>
    </location>
</feature>
<dbReference type="Proteomes" id="UP000006038">
    <property type="component" value="Chromosome 11"/>
</dbReference>